<dbReference type="InterPro" id="IPR000182">
    <property type="entry name" value="GNAT_dom"/>
</dbReference>
<sequence>MYLPTTIFLYMTRFSINEVIQHVKAIPSINTCTLISLETKKQLLNFHQQSKNFCASDSMLITDADFFLSKSPASIFPKIPPFHASTQTPSTLPLPTLGIFKDNELPSLSSDFSKIPYIFEGIQAITEENLSFVFCRFHKLPLIVLETERLQLREWSLTDEHDFFDLYQSFPVSDQLHCPAKTREEVPSFLSSYIHGAYEFYGHGLWCIIEKHTLSVIGQCGIEYKERNGVSRYELQYMITPPAQQKGYGFEICQAVCNYARKELSIPELFALILPHNARSIQLIQKLGFHLEEEIDIDGQTTLLYKICFPHDFSL</sequence>
<gene>
    <name evidence="2" type="ORF">IAC13_07930</name>
</gene>
<dbReference type="Proteomes" id="UP000823618">
    <property type="component" value="Unassembled WGS sequence"/>
</dbReference>
<reference evidence="2" key="2">
    <citation type="journal article" date="2021" name="PeerJ">
        <title>Extensive microbial diversity within the chicken gut microbiome revealed by metagenomics and culture.</title>
        <authorList>
            <person name="Gilroy R."/>
            <person name="Ravi A."/>
            <person name="Getino M."/>
            <person name="Pursley I."/>
            <person name="Horton D.L."/>
            <person name="Alikhan N.F."/>
            <person name="Baker D."/>
            <person name="Gharbi K."/>
            <person name="Hall N."/>
            <person name="Watson M."/>
            <person name="Adriaenssens E.M."/>
            <person name="Foster-Nyarko E."/>
            <person name="Jarju S."/>
            <person name="Secka A."/>
            <person name="Antonio M."/>
            <person name="Oren A."/>
            <person name="Chaudhuri R.R."/>
            <person name="La Ragione R."/>
            <person name="Hildebrand F."/>
            <person name="Pallen M.J."/>
        </authorList>
    </citation>
    <scope>NUCLEOTIDE SEQUENCE</scope>
    <source>
        <strain evidence="2">E3-2379</strain>
    </source>
</reference>
<dbReference type="Gene3D" id="3.40.630.30">
    <property type="match status" value="1"/>
</dbReference>
<dbReference type="Pfam" id="PF13302">
    <property type="entry name" value="Acetyltransf_3"/>
    <property type="match status" value="1"/>
</dbReference>
<organism evidence="2 3">
    <name type="scientific">Candidatus Scybalomonas excrementavium</name>
    <dbReference type="NCBI Taxonomy" id="2840943"/>
    <lineage>
        <taxon>Bacteria</taxon>
        <taxon>Bacillati</taxon>
        <taxon>Bacillota</taxon>
        <taxon>Clostridia</taxon>
        <taxon>Lachnospirales</taxon>
        <taxon>Lachnospiraceae</taxon>
        <taxon>Lachnospiraceae incertae sedis</taxon>
        <taxon>Candidatus Scybalomonas</taxon>
    </lineage>
</organism>
<proteinExistence type="predicted"/>
<evidence type="ECO:0000313" key="2">
    <source>
        <dbReference type="EMBL" id="MBO8463843.1"/>
    </source>
</evidence>
<reference evidence="2" key="1">
    <citation type="submission" date="2020-10" db="EMBL/GenBank/DDBJ databases">
        <authorList>
            <person name="Gilroy R."/>
        </authorList>
    </citation>
    <scope>NUCLEOTIDE SEQUENCE</scope>
    <source>
        <strain evidence="2">E3-2379</strain>
    </source>
</reference>
<feature type="domain" description="N-acetyltransferase" evidence="1">
    <location>
        <begin position="150"/>
        <end position="310"/>
    </location>
</feature>
<dbReference type="PANTHER" id="PTHR43792">
    <property type="entry name" value="GNAT FAMILY, PUTATIVE (AFU_ORTHOLOGUE AFUA_3G00765)-RELATED-RELATED"/>
    <property type="match status" value="1"/>
</dbReference>
<dbReference type="GO" id="GO:0016747">
    <property type="term" value="F:acyltransferase activity, transferring groups other than amino-acyl groups"/>
    <property type="evidence" value="ECO:0007669"/>
    <property type="project" value="InterPro"/>
</dbReference>
<protein>
    <submittedName>
        <fullName evidence="2">GNAT family N-acetyltransferase</fullName>
    </submittedName>
</protein>
<name>A0A9D9I2B0_9FIRM</name>
<dbReference type="PROSITE" id="PS51186">
    <property type="entry name" value="GNAT"/>
    <property type="match status" value="1"/>
</dbReference>
<evidence type="ECO:0000313" key="3">
    <source>
        <dbReference type="Proteomes" id="UP000823618"/>
    </source>
</evidence>
<dbReference type="InterPro" id="IPR051531">
    <property type="entry name" value="N-acetyltransferase"/>
</dbReference>
<dbReference type="SUPFAM" id="SSF55729">
    <property type="entry name" value="Acyl-CoA N-acyltransferases (Nat)"/>
    <property type="match status" value="1"/>
</dbReference>
<dbReference type="EMBL" id="JADIML010000217">
    <property type="protein sequence ID" value="MBO8463843.1"/>
    <property type="molecule type" value="Genomic_DNA"/>
</dbReference>
<evidence type="ECO:0000259" key="1">
    <source>
        <dbReference type="PROSITE" id="PS51186"/>
    </source>
</evidence>
<dbReference type="InterPro" id="IPR016181">
    <property type="entry name" value="Acyl_CoA_acyltransferase"/>
</dbReference>
<dbReference type="PANTHER" id="PTHR43792:SF1">
    <property type="entry name" value="N-ACETYLTRANSFERASE DOMAIN-CONTAINING PROTEIN"/>
    <property type="match status" value="1"/>
</dbReference>
<dbReference type="AlphaFoldDB" id="A0A9D9I2B0"/>
<comment type="caution">
    <text evidence="2">The sequence shown here is derived from an EMBL/GenBank/DDBJ whole genome shotgun (WGS) entry which is preliminary data.</text>
</comment>
<accession>A0A9D9I2B0</accession>